<reference evidence="1" key="1">
    <citation type="submission" date="2014-09" db="EMBL/GenBank/DDBJ databases">
        <authorList>
            <person name="Magalhaes I.L.F."/>
            <person name="Oliveira U."/>
            <person name="Santos F.R."/>
            <person name="Vidigal T.H.D.A."/>
            <person name="Brescovit A.D."/>
            <person name="Santos A.J."/>
        </authorList>
    </citation>
    <scope>NUCLEOTIDE SEQUENCE</scope>
    <source>
        <tissue evidence="1">Shoot tissue taken approximately 20 cm above the soil surface</tissue>
    </source>
</reference>
<reference evidence="1" key="2">
    <citation type="journal article" date="2015" name="Data Brief">
        <title>Shoot transcriptome of the giant reed, Arundo donax.</title>
        <authorList>
            <person name="Barrero R.A."/>
            <person name="Guerrero F.D."/>
            <person name="Moolhuijzen P."/>
            <person name="Goolsby J.A."/>
            <person name="Tidwell J."/>
            <person name="Bellgard S.E."/>
            <person name="Bellgard M.I."/>
        </authorList>
    </citation>
    <scope>NUCLEOTIDE SEQUENCE</scope>
    <source>
        <tissue evidence="1">Shoot tissue taken approximately 20 cm above the soil surface</tissue>
    </source>
</reference>
<dbReference type="AlphaFoldDB" id="A0A0A8ZJG6"/>
<proteinExistence type="predicted"/>
<protein>
    <submittedName>
        <fullName evidence="1">Uncharacterized protein</fullName>
    </submittedName>
</protein>
<evidence type="ECO:0000313" key="1">
    <source>
        <dbReference type="EMBL" id="JAD37833.1"/>
    </source>
</evidence>
<accession>A0A0A8ZJG6</accession>
<dbReference type="EMBL" id="GBRH01260062">
    <property type="protein sequence ID" value="JAD37833.1"/>
    <property type="molecule type" value="Transcribed_RNA"/>
</dbReference>
<organism evidence="1">
    <name type="scientific">Arundo donax</name>
    <name type="common">Giant reed</name>
    <name type="synonym">Donax arundinaceus</name>
    <dbReference type="NCBI Taxonomy" id="35708"/>
    <lineage>
        <taxon>Eukaryota</taxon>
        <taxon>Viridiplantae</taxon>
        <taxon>Streptophyta</taxon>
        <taxon>Embryophyta</taxon>
        <taxon>Tracheophyta</taxon>
        <taxon>Spermatophyta</taxon>
        <taxon>Magnoliopsida</taxon>
        <taxon>Liliopsida</taxon>
        <taxon>Poales</taxon>
        <taxon>Poaceae</taxon>
        <taxon>PACMAD clade</taxon>
        <taxon>Arundinoideae</taxon>
        <taxon>Arundineae</taxon>
        <taxon>Arundo</taxon>
    </lineage>
</organism>
<sequence length="32" mass="3894">MQCHNNSYFSEYLSSLNSKWEVDRVILERNKC</sequence>
<name>A0A0A8ZJG6_ARUDO</name>